<proteinExistence type="predicted"/>
<gene>
    <name evidence="1" type="ORF">Lche_0837</name>
    <name evidence="2" type="ORF">NCTC11976_01476</name>
</gene>
<protein>
    <submittedName>
        <fullName evidence="1">Uncharacterized protein</fullName>
    </submittedName>
</protein>
<keyword evidence="4" id="KW-1185">Reference proteome</keyword>
<accession>A0A0W0S6V1</accession>
<evidence type="ECO:0000313" key="1">
    <source>
        <dbReference type="EMBL" id="KTC78817.1"/>
    </source>
</evidence>
<evidence type="ECO:0000313" key="3">
    <source>
        <dbReference type="Proteomes" id="UP000054921"/>
    </source>
</evidence>
<evidence type="ECO:0000313" key="2">
    <source>
        <dbReference type="EMBL" id="VEB35671.1"/>
    </source>
</evidence>
<reference evidence="1 3" key="1">
    <citation type="submission" date="2015-11" db="EMBL/GenBank/DDBJ databases">
        <title>Genomic analysis of 38 Legionella species identifies large and diverse effector repertoires.</title>
        <authorList>
            <person name="Burstein D."/>
            <person name="Amaro F."/>
            <person name="Zusman T."/>
            <person name="Lifshitz Z."/>
            <person name="Cohen O."/>
            <person name="Gilbert J.A."/>
            <person name="Pupko T."/>
            <person name="Shuman H.A."/>
            <person name="Segal G."/>
        </authorList>
    </citation>
    <scope>NUCLEOTIDE SEQUENCE [LARGE SCALE GENOMIC DNA]</scope>
    <source>
        <strain evidence="1 3">ORW</strain>
    </source>
</reference>
<dbReference type="Proteomes" id="UP000277577">
    <property type="component" value="Chromosome"/>
</dbReference>
<name>A0A0W0S6V1_9GAMM</name>
<evidence type="ECO:0000313" key="4">
    <source>
        <dbReference type="Proteomes" id="UP000277577"/>
    </source>
</evidence>
<dbReference type="EMBL" id="LNXW01000013">
    <property type="protein sequence ID" value="KTC78817.1"/>
    <property type="molecule type" value="Genomic_DNA"/>
</dbReference>
<dbReference type="AlphaFoldDB" id="A0A0W0S6V1"/>
<organism evidence="1 3">
    <name type="scientific">Legionella cherrii</name>
    <dbReference type="NCBI Taxonomy" id="28084"/>
    <lineage>
        <taxon>Bacteria</taxon>
        <taxon>Pseudomonadati</taxon>
        <taxon>Pseudomonadota</taxon>
        <taxon>Gammaproteobacteria</taxon>
        <taxon>Legionellales</taxon>
        <taxon>Legionellaceae</taxon>
        <taxon>Legionella</taxon>
    </lineage>
</organism>
<sequence>MQFDFLMHFEKVGIGCADVSRLMGRYQETLVKILCSLGALGSEWTIYFAGTSFHQFVWVSVAQCPSRIRATKASAFSGVDVF</sequence>
<dbReference type="EMBL" id="LR134173">
    <property type="protein sequence ID" value="VEB35671.1"/>
    <property type="molecule type" value="Genomic_DNA"/>
</dbReference>
<dbReference type="Proteomes" id="UP000054921">
    <property type="component" value="Unassembled WGS sequence"/>
</dbReference>
<reference evidence="2 4" key="2">
    <citation type="submission" date="2018-12" db="EMBL/GenBank/DDBJ databases">
        <authorList>
            <consortium name="Pathogen Informatics"/>
        </authorList>
    </citation>
    <scope>NUCLEOTIDE SEQUENCE [LARGE SCALE GENOMIC DNA]</scope>
    <source>
        <strain evidence="2 4">NCTC11976</strain>
    </source>
</reference>